<feature type="non-terminal residue" evidence="1">
    <location>
        <position position="69"/>
    </location>
</feature>
<dbReference type="SUPFAM" id="SSF52047">
    <property type="entry name" value="RNI-like"/>
    <property type="match status" value="1"/>
</dbReference>
<proteinExistence type="predicted"/>
<evidence type="ECO:0000313" key="1">
    <source>
        <dbReference type="EMBL" id="MCI34618.1"/>
    </source>
</evidence>
<keyword evidence="2" id="KW-1185">Reference proteome</keyword>
<dbReference type="InterPro" id="IPR032675">
    <property type="entry name" value="LRR_dom_sf"/>
</dbReference>
<dbReference type="AlphaFoldDB" id="A0A392RDB5"/>
<dbReference type="InterPro" id="IPR006553">
    <property type="entry name" value="Leu-rich_rpt_Cys-con_subtyp"/>
</dbReference>
<sequence>MTDTGLKCISNLGELSDLELRGISNITSIGIKAVAVNCKRLANLDLKHCEKINDSGFWALAFYAQNLLQ</sequence>
<name>A0A392RDB5_9FABA</name>
<dbReference type="Gene3D" id="3.80.10.10">
    <property type="entry name" value="Ribonuclease Inhibitor"/>
    <property type="match status" value="1"/>
</dbReference>
<accession>A0A392RDB5</accession>
<comment type="caution">
    <text evidence="1">The sequence shown here is derived from an EMBL/GenBank/DDBJ whole genome shotgun (WGS) entry which is preliminary data.</text>
</comment>
<dbReference type="SMART" id="SM00367">
    <property type="entry name" value="LRR_CC"/>
    <property type="match status" value="2"/>
</dbReference>
<reference evidence="1 2" key="1">
    <citation type="journal article" date="2018" name="Front. Plant Sci.">
        <title>Red Clover (Trifolium pratense) and Zigzag Clover (T. medium) - A Picture of Genomic Similarities and Differences.</title>
        <authorList>
            <person name="Dluhosova J."/>
            <person name="Istvanek J."/>
            <person name="Nedelnik J."/>
            <person name="Repkova J."/>
        </authorList>
    </citation>
    <scope>NUCLEOTIDE SEQUENCE [LARGE SCALE GENOMIC DNA]</scope>
    <source>
        <strain evidence="2">cv. 10/8</strain>
        <tissue evidence="1">Leaf</tissue>
    </source>
</reference>
<dbReference type="EMBL" id="LXQA010215513">
    <property type="protein sequence ID" value="MCI34618.1"/>
    <property type="molecule type" value="Genomic_DNA"/>
</dbReference>
<evidence type="ECO:0000313" key="2">
    <source>
        <dbReference type="Proteomes" id="UP000265520"/>
    </source>
</evidence>
<protein>
    <submittedName>
        <fullName evidence="1">F-box/LRR-repeat protein 3-like</fullName>
    </submittedName>
</protein>
<organism evidence="1 2">
    <name type="scientific">Trifolium medium</name>
    <dbReference type="NCBI Taxonomy" id="97028"/>
    <lineage>
        <taxon>Eukaryota</taxon>
        <taxon>Viridiplantae</taxon>
        <taxon>Streptophyta</taxon>
        <taxon>Embryophyta</taxon>
        <taxon>Tracheophyta</taxon>
        <taxon>Spermatophyta</taxon>
        <taxon>Magnoliopsida</taxon>
        <taxon>eudicotyledons</taxon>
        <taxon>Gunneridae</taxon>
        <taxon>Pentapetalae</taxon>
        <taxon>rosids</taxon>
        <taxon>fabids</taxon>
        <taxon>Fabales</taxon>
        <taxon>Fabaceae</taxon>
        <taxon>Papilionoideae</taxon>
        <taxon>50 kb inversion clade</taxon>
        <taxon>NPAAA clade</taxon>
        <taxon>Hologalegina</taxon>
        <taxon>IRL clade</taxon>
        <taxon>Trifolieae</taxon>
        <taxon>Trifolium</taxon>
    </lineage>
</organism>
<dbReference type="Proteomes" id="UP000265520">
    <property type="component" value="Unassembled WGS sequence"/>
</dbReference>